<feature type="transmembrane region" description="Helical" evidence="5">
    <location>
        <begin position="283"/>
        <end position="304"/>
    </location>
</feature>
<gene>
    <name evidence="6" type="ORF">PDIGIT_LOCUS2925</name>
</gene>
<dbReference type="InterPro" id="IPR004695">
    <property type="entry name" value="SLAC1/Mae1/Ssu1/TehA"/>
</dbReference>
<keyword evidence="7" id="KW-1185">Reference proteome</keyword>
<evidence type="ECO:0000313" key="6">
    <source>
        <dbReference type="EMBL" id="CAI6303458.1"/>
    </source>
</evidence>
<comment type="subcellular location">
    <subcellularLocation>
        <location evidence="1">Membrane</location>
        <topology evidence="1">Multi-pass membrane protein</topology>
    </subcellularLocation>
</comment>
<evidence type="ECO:0000256" key="3">
    <source>
        <dbReference type="ARBA" id="ARBA00022989"/>
    </source>
</evidence>
<evidence type="ECO:0000256" key="4">
    <source>
        <dbReference type="ARBA" id="ARBA00023136"/>
    </source>
</evidence>
<feature type="transmembrane region" description="Helical" evidence="5">
    <location>
        <begin position="161"/>
        <end position="181"/>
    </location>
</feature>
<sequence>MPAQSYAVGAPSTMDMQKRLKHFTWSWFECTMSTGALATLLGQQPFSFTGLKTIGKVFFILDLVLFITFSCLITYRFVRYRGSFTKSFHHPHESFYFGTFWVSIALILYCIQLYGVPSTGPWLVKTLEVCFWGYAALVMLVAVFQYHVIFDLENLPVIEAMPAWILPVYPFLVLGPLAAVLEYNQPQASALPIMIGGLCFQGLGWSVAFIMLTIYVTRLINSELPGTSKRPGMFVAVGPAAYTSNTLVALGNQAPKVLPEGFLGISSFSTGEVWKAIGVPAGIFVWLLSFWFCALSTVSVLWVAKDMQFSMNWWAFIFPNVGLTIALIQIGNVLDSEGIKAVCSAMTVVLFVLWFFVAGMNVRAVVRNEILWPGKDEDMEDVEGHGYEEEESE</sequence>
<comment type="caution">
    <text evidence="6">The sequence shown here is derived from an EMBL/GenBank/DDBJ whole genome shotgun (WGS) entry which is preliminary data.</text>
</comment>
<evidence type="ECO:0000256" key="1">
    <source>
        <dbReference type="ARBA" id="ARBA00004141"/>
    </source>
</evidence>
<dbReference type="InterPro" id="IPR038665">
    <property type="entry name" value="Voltage-dep_anion_channel_sf"/>
</dbReference>
<dbReference type="CDD" id="cd09317">
    <property type="entry name" value="TDT_Mae1_like"/>
    <property type="match status" value="1"/>
</dbReference>
<keyword evidence="2 5" id="KW-0812">Transmembrane</keyword>
<dbReference type="InterPro" id="IPR030185">
    <property type="entry name" value="Mae1"/>
</dbReference>
<dbReference type="EMBL" id="CAOQHR010000002">
    <property type="protein sequence ID" value="CAI6303458.1"/>
    <property type="molecule type" value="Genomic_DNA"/>
</dbReference>
<dbReference type="OrthoDB" id="2901184at2759"/>
<proteinExistence type="predicted"/>
<dbReference type="PANTHER" id="PTHR31162:SF0">
    <property type="entry name" value="MALIC ACID TRANSPORT PROTEIN"/>
    <property type="match status" value="1"/>
</dbReference>
<keyword evidence="3 5" id="KW-1133">Transmembrane helix</keyword>
<evidence type="ECO:0008006" key="8">
    <source>
        <dbReference type="Google" id="ProtNLM"/>
    </source>
</evidence>
<dbReference type="Gene3D" id="1.50.10.150">
    <property type="entry name" value="Voltage-dependent anion channel"/>
    <property type="match status" value="1"/>
</dbReference>
<name>A0A9W4U5W3_9PLEO</name>
<dbReference type="Proteomes" id="UP001152607">
    <property type="component" value="Unassembled WGS sequence"/>
</dbReference>
<dbReference type="AlphaFoldDB" id="A0A9W4U5W3"/>
<dbReference type="PANTHER" id="PTHR31162">
    <property type="entry name" value="MALIC ACID TRANSPORT PROTEIN-RELATED"/>
    <property type="match status" value="1"/>
</dbReference>
<dbReference type="GO" id="GO:0016020">
    <property type="term" value="C:membrane"/>
    <property type="evidence" value="ECO:0007669"/>
    <property type="project" value="UniProtKB-SubCell"/>
</dbReference>
<feature type="transmembrane region" description="Helical" evidence="5">
    <location>
        <begin position="311"/>
        <end position="332"/>
    </location>
</feature>
<feature type="transmembrane region" description="Helical" evidence="5">
    <location>
        <begin position="95"/>
        <end position="117"/>
    </location>
</feature>
<keyword evidence="4 5" id="KW-0472">Membrane</keyword>
<evidence type="ECO:0000256" key="5">
    <source>
        <dbReference type="SAM" id="Phobius"/>
    </source>
</evidence>
<feature type="transmembrane region" description="Helical" evidence="5">
    <location>
        <begin position="129"/>
        <end position="149"/>
    </location>
</feature>
<feature type="transmembrane region" description="Helical" evidence="5">
    <location>
        <begin position="193"/>
        <end position="216"/>
    </location>
</feature>
<dbReference type="Pfam" id="PF03595">
    <property type="entry name" value="SLAC1"/>
    <property type="match status" value="1"/>
</dbReference>
<feature type="transmembrane region" description="Helical" evidence="5">
    <location>
        <begin position="338"/>
        <end position="357"/>
    </location>
</feature>
<protein>
    <recommendedName>
        <fullName evidence="8">Malic acid transport protein</fullName>
    </recommendedName>
</protein>
<evidence type="ECO:0000256" key="2">
    <source>
        <dbReference type="ARBA" id="ARBA00022692"/>
    </source>
</evidence>
<accession>A0A9W4U5W3</accession>
<evidence type="ECO:0000313" key="7">
    <source>
        <dbReference type="Proteomes" id="UP001152607"/>
    </source>
</evidence>
<feature type="transmembrane region" description="Helical" evidence="5">
    <location>
        <begin position="54"/>
        <end position="75"/>
    </location>
</feature>
<organism evidence="6 7">
    <name type="scientific">Periconia digitata</name>
    <dbReference type="NCBI Taxonomy" id="1303443"/>
    <lineage>
        <taxon>Eukaryota</taxon>
        <taxon>Fungi</taxon>
        <taxon>Dikarya</taxon>
        <taxon>Ascomycota</taxon>
        <taxon>Pezizomycotina</taxon>
        <taxon>Dothideomycetes</taxon>
        <taxon>Pleosporomycetidae</taxon>
        <taxon>Pleosporales</taxon>
        <taxon>Massarineae</taxon>
        <taxon>Periconiaceae</taxon>
        <taxon>Periconia</taxon>
    </lineage>
</organism>
<reference evidence="6" key="1">
    <citation type="submission" date="2023-01" db="EMBL/GenBank/DDBJ databases">
        <authorList>
            <person name="Van Ghelder C."/>
            <person name="Rancurel C."/>
        </authorList>
    </citation>
    <scope>NUCLEOTIDE SEQUENCE</scope>
    <source>
        <strain evidence="6">CNCM I-4278</strain>
    </source>
</reference>
<dbReference type="GO" id="GO:0015140">
    <property type="term" value="F:malate transmembrane transporter activity"/>
    <property type="evidence" value="ECO:0007669"/>
    <property type="project" value="InterPro"/>
</dbReference>